<dbReference type="Pfam" id="PF19279">
    <property type="entry name" value="YegS_C"/>
    <property type="match status" value="1"/>
</dbReference>
<dbReference type="Gene3D" id="3.40.50.10330">
    <property type="entry name" value="Probable inorganic polyphosphate/atp-NAD kinase, domain 1"/>
    <property type="match status" value="1"/>
</dbReference>
<evidence type="ECO:0000256" key="1">
    <source>
        <dbReference type="ARBA" id="ARBA00001946"/>
    </source>
</evidence>
<keyword evidence="7" id="KW-0594">Phospholipid biosynthesis</keyword>
<organism evidence="12 13">
    <name type="scientific">Streptomyces flavovirens</name>
    <dbReference type="NCBI Taxonomy" id="52258"/>
    <lineage>
        <taxon>Bacteria</taxon>
        <taxon>Bacillati</taxon>
        <taxon>Actinomycetota</taxon>
        <taxon>Actinomycetes</taxon>
        <taxon>Kitasatosporales</taxon>
        <taxon>Streptomycetaceae</taxon>
        <taxon>Streptomyces</taxon>
    </lineage>
</organism>
<keyword evidence="5 12" id="KW-0418">Kinase</keyword>
<feature type="compositionally biased region" description="Basic and acidic residues" evidence="9">
    <location>
        <begin position="1"/>
        <end position="13"/>
    </location>
</feature>
<dbReference type="PANTHER" id="PTHR12358">
    <property type="entry name" value="SPHINGOSINE KINASE"/>
    <property type="match status" value="1"/>
</dbReference>
<evidence type="ECO:0000256" key="10">
    <source>
        <dbReference type="SAM" id="Phobius"/>
    </source>
</evidence>
<accession>A0ABV8N3R0</accession>
<comment type="caution">
    <text evidence="12">The sequence shown here is derived from an EMBL/GenBank/DDBJ whole genome shotgun (WGS) entry which is preliminary data.</text>
</comment>
<keyword evidence="10" id="KW-0812">Transmembrane</keyword>
<evidence type="ECO:0000313" key="12">
    <source>
        <dbReference type="EMBL" id="MFC4186559.1"/>
    </source>
</evidence>
<dbReference type="InterPro" id="IPR016064">
    <property type="entry name" value="NAD/diacylglycerol_kinase_sf"/>
</dbReference>
<protein>
    <submittedName>
        <fullName evidence="12">Diacylglycerol kinase family protein</fullName>
    </submittedName>
</protein>
<evidence type="ECO:0000256" key="8">
    <source>
        <dbReference type="ARBA" id="ARBA00023264"/>
    </source>
</evidence>
<evidence type="ECO:0000259" key="11">
    <source>
        <dbReference type="PROSITE" id="PS50146"/>
    </source>
</evidence>
<comment type="similarity">
    <text evidence="2">Belongs to the diacylglycerol/lipid kinase family.</text>
</comment>
<dbReference type="Pfam" id="PF00781">
    <property type="entry name" value="DAGK_cat"/>
    <property type="match status" value="1"/>
</dbReference>
<feature type="domain" description="DAGKc" evidence="11">
    <location>
        <begin position="289"/>
        <end position="417"/>
    </location>
</feature>
<dbReference type="SMART" id="SM00046">
    <property type="entry name" value="DAGKc"/>
    <property type="match status" value="1"/>
</dbReference>
<feature type="compositionally biased region" description="Low complexity" evidence="9">
    <location>
        <begin position="14"/>
        <end position="48"/>
    </location>
</feature>
<evidence type="ECO:0000256" key="5">
    <source>
        <dbReference type="ARBA" id="ARBA00022777"/>
    </source>
</evidence>
<evidence type="ECO:0000256" key="6">
    <source>
        <dbReference type="ARBA" id="ARBA00022840"/>
    </source>
</evidence>
<proteinExistence type="inferred from homology"/>
<dbReference type="SMART" id="SM00014">
    <property type="entry name" value="acidPPc"/>
    <property type="match status" value="1"/>
</dbReference>
<evidence type="ECO:0000256" key="3">
    <source>
        <dbReference type="ARBA" id="ARBA00022679"/>
    </source>
</evidence>
<keyword evidence="4" id="KW-0547">Nucleotide-binding</keyword>
<dbReference type="EMBL" id="JBHSCF010000014">
    <property type="protein sequence ID" value="MFC4186559.1"/>
    <property type="molecule type" value="Genomic_DNA"/>
</dbReference>
<dbReference type="RefSeq" id="WP_200694477.1">
    <property type="nucleotide sequence ID" value="NZ_BAAAYA010000003.1"/>
</dbReference>
<dbReference type="PANTHER" id="PTHR12358:SF54">
    <property type="entry name" value="SPHINGOSINE KINASE RELATED PROTEIN"/>
    <property type="match status" value="1"/>
</dbReference>
<dbReference type="InterPro" id="IPR036938">
    <property type="entry name" value="PAP2/HPO_sf"/>
</dbReference>
<keyword evidence="7" id="KW-0443">Lipid metabolism</keyword>
<evidence type="ECO:0000256" key="9">
    <source>
        <dbReference type="SAM" id="MobiDB-lite"/>
    </source>
</evidence>
<dbReference type="InterPro" id="IPR017438">
    <property type="entry name" value="ATP-NAD_kinase_N"/>
</dbReference>
<evidence type="ECO:0000256" key="2">
    <source>
        <dbReference type="ARBA" id="ARBA00005983"/>
    </source>
</evidence>
<keyword evidence="3" id="KW-0808">Transferase</keyword>
<feature type="transmembrane region" description="Helical" evidence="10">
    <location>
        <begin position="218"/>
        <end position="237"/>
    </location>
</feature>
<dbReference type="Gene3D" id="1.20.144.10">
    <property type="entry name" value="Phosphatidic acid phosphatase type 2/haloperoxidase"/>
    <property type="match status" value="1"/>
</dbReference>
<feature type="region of interest" description="Disordered" evidence="9">
    <location>
        <begin position="1"/>
        <end position="48"/>
    </location>
</feature>
<keyword evidence="10" id="KW-1133">Transmembrane helix</keyword>
<dbReference type="GO" id="GO:0016301">
    <property type="term" value="F:kinase activity"/>
    <property type="evidence" value="ECO:0007669"/>
    <property type="project" value="UniProtKB-KW"/>
</dbReference>
<feature type="transmembrane region" description="Helical" evidence="10">
    <location>
        <begin position="117"/>
        <end position="137"/>
    </location>
</feature>
<keyword evidence="6" id="KW-0067">ATP-binding</keyword>
<dbReference type="Gene3D" id="2.60.200.40">
    <property type="match status" value="1"/>
</dbReference>
<name>A0ABV8N3R0_9ACTN</name>
<evidence type="ECO:0000256" key="4">
    <source>
        <dbReference type="ARBA" id="ARBA00022741"/>
    </source>
</evidence>
<gene>
    <name evidence="12" type="ORF">ACFO3R_09210</name>
</gene>
<feature type="transmembrane region" description="Helical" evidence="10">
    <location>
        <begin position="57"/>
        <end position="79"/>
    </location>
</feature>
<evidence type="ECO:0000256" key="7">
    <source>
        <dbReference type="ARBA" id="ARBA00023209"/>
    </source>
</evidence>
<feature type="transmembrane region" description="Helical" evidence="10">
    <location>
        <begin position="187"/>
        <end position="206"/>
    </location>
</feature>
<keyword evidence="7" id="KW-0444">Lipid biosynthesis</keyword>
<comment type="cofactor">
    <cofactor evidence="1">
        <name>Mg(2+)</name>
        <dbReference type="ChEBI" id="CHEBI:18420"/>
    </cofactor>
</comment>
<dbReference type="InterPro" id="IPR000326">
    <property type="entry name" value="PAP2/HPO"/>
</dbReference>
<reference evidence="13" key="1">
    <citation type="journal article" date="2019" name="Int. J. Syst. Evol. Microbiol.">
        <title>The Global Catalogue of Microorganisms (GCM) 10K type strain sequencing project: providing services to taxonomists for standard genome sequencing and annotation.</title>
        <authorList>
            <consortium name="The Broad Institute Genomics Platform"/>
            <consortium name="The Broad Institute Genome Sequencing Center for Infectious Disease"/>
            <person name="Wu L."/>
            <person name="Ma J."/>
        </authorList>
    </citation>
    <scope>NUCLEOTIDE SEQUENCE [LARGE SCALE GENOMIC DNA]</scope>
    <source>
        <strain evidence="13">CCM 3243</strain>
    </source>
</reference>
<dbReference type="InterPro" id="IPR050187">
    <property type="entry name" value="Lipid_Phosphate_FormReg"/>
</dbReference>
<dbReference type="SUPFAM" id="SSF48317">
    <property type="entry name" value="Acid phosphatase/Vanadium-dependent haloperoxidase"/>
    <property type="match status" value="1"/>
</dbReference>
<dbReference type="Proteomes" id="UP001595871">
    <property type="component" value="Unassembled WGS sequence"/>
</dbReference>
<dbReference type="InterPro" id="IPR045540">
    <property type="entry name" value="YegS/DAGK_C"/>
</dbReference>
<dbReference type="PROSITE" id="PS50146">
    <property type="entry name" value="DAGK"/>
    <property type="match status" value="1"/>
</dbReference>
<feature type="transmembrane region" description="Helical" evidence="10">
    <location>
        <begin position="146"/>
        <end position="167"/>
    </location>
</feature>
<keyword evidence="13" id="KW-1185">Reference proteome</keyword>
<evidence type="ECO:0000313" key="13">
    <source>
        <dbReference type="Proteomes" id="UP001595871"/>
    </source>
</evidence>
<dbReference type="InterPro" id="IPR001206">
    <property type="entry name" value="Diacylglycerol_kinase_cat_dom"/>
</dbReference>
<dbReference type="Pfam" id="PF01569">
    <property type="entry name" value="PAP2"/>
    <property type="match status" value="1"/>
</dbReference>
<sequence>MPTDIPERRETRTGEPAMAAPAPAGAPGLAVQAPAGRTGTAGAPGRTAGSVGGGARAAGIIAATAVCQAGLMVGLGLLVTGPAARVWPVSSEDAVIDALVRVRTGTLDTLSFVVSEAGNTGTVVIGTLISCLVLLLAPRLPRWRDAIFLAVAVSLQSLVFLVITEGVDRNRPDVDRLDASPPTSSYTSGHTGAATALYAGLAVLVLHRVKGPWRRALAIPLLLLPLLVAVGRMYRGMHHPTDVAGGLLNGGLSLLIVGRALLTGPHVPAPLPSGATALPGAAGAVPTGPASGRTAVVLNPTVTDGPAREAVRRVLERHGHHGAEFVETTADDPGEGQTRGAVRDGATLVVVCGGDGTVRAAAEALAGTGIPLAVVPCGTGNLLARNLGLPMEPEKALAAALRGTPHPIDLGRIEGDGLPPAHFTVMSGAGLDAAMLESTSDRAKARWGWPAYVVAGLRELRAPRMRLTVGLDGAPPLRRDARMVLIANAGTVQGGAALVPAARPDDGLLDLMILDPRGPGGWLSAVGSLLRPRPAGGPAPGADGGAHRSVEYFTFRRADLRFDAPQPRELDGDPVAAGRRLTAEVRPGALTVLVPGRGE</sequence>
<dbReference type="SUPFAM" id="SSF111331">
    <property type="entry name" value="NAD kinase/diacylglycerol kinase-like"/>
    <property type="match status" value="1"/>
</dbReference>
<keyword evidence="10" id="KW-0472">Membrane</keyword>
<keyword evidence="8" id="KW-1208">Phospholipid metabolism</keyword>